<dbReference type="SUPFAM" id="SSF53850">
    <property type="entry name" value="Periplasmic binding protein-like II"/>
    <property type="match status" value="1"/>
</dbReference>
<dbReference type="PANTHER" id="PTHR42996">
    <property type="entry name" value="PHOSPHATE-BINDING PROTEIN PSTS"/>
    <property type="match status" value="1"/>
</dbReference>
<gene>
    <name evidence="1" type="ORF">ACA1_035890</name>
</gene>
<dbReference type="OrthoDB" id="6226411at2759"/>
<keyword evidence="2" id="KW-1185">Reference proteome</keyword>
<accession>L8HET3</accession>
<dbReference type="Proteomes" id="UP000011083">
    <property type="component" value="Unassembled WGS sequence"/>
</dbReference>
<name>L8HET3_ACACF</name>
<protein>
    <submittedName>
        <fullName evidence="1">Serine/threonine kinase</fullName>
    </submittedName>
</protein>
<dbReference type="Gene3D" id="3.40.190.10">
    <property type="entry name" value="Periplasmic binding protein-like II"/>
    <property type="match status" value="2"/>
</dbReference>
<sequence length="269" mass="28444">MWDDPRIQALNSAEVVAALPSQPIVVITQSIAAGTTSVFTTALSATVGSGDLVTFPVQSAGNNRSIGLDNINTMTYLRDNDYSFAFWANYDVRQARKIGAAAMKNSAGRVVSPTTESLISALSDYEASGQTSFESLLLSPGADSWPIASFASIIYHQSTMEDCAEAAALANFLYWAQTSTTAGQVADRQGFVLVTNEAQLRGRFLNQLKAFTCDGDTVSHVANCINDGQLCSGAGVCTNNKCLCNTGREGQYCEGTISGSSDNTLVIAL</sequence>
<dbReference type="KEGG" id="acan:ACA1_035890"/>
<keyword evidence="1" id="KW-0808">Transferase</keyword>
<dbReference type="PANTHER" id="PTHR42996:SF1">
    <property type="entry name" value="PHOSPHATE-BINDING PROTEIN PSTS"/>
    <property type="match status" value="1"/>
</dbReference>
<organism evidence="1 2">
    <name type="scientific">Acanthamoeba castellanii (strain ATCC 30010 / Neff)</name>
    <dbReference type="NCBI Taxonomy" id="1257118"/>
    <lineage>
        <taxon>Eukaryota</taxon>
        <taxon>Amoebozoa</taxon>
        <taxon>Discosea</taxon>
        <taxon>Longamoebia</taxon>
        <taxon>Centramoebida</taxon>
        <taxon>Acanthamoebidae</taxon>
        <taxon>Acanthamoeba</taxon>
    </lineage>
</organism>
<dbReference type="RefSeq" id="XP_004352060.1">
    <property type="nucleotide sequence ID" value="XM_004352008.1"/>
</dbReference>
<proteinExistence type="predicted"/>
<feature type="non-terminal residue" evidence="1">
    <location>
        <position position="1"/>
    </location>
</feature>
<keyword evidence="1" id="KW-0418">Kinase</keyword>
<dbReference type="VEuPathDB" id="AmoebaDB:ACA1_035890"/>
<dbReference type="InterPro" id="IPR050962">
    <property type="entry name" value="Phosphate-bind_PstS"/>
</dbReference>
<evidence type="ECO:0000313" key="2">
    <source>
        <dbReference type="Proteomes" id="UP000011083"/>
    </source>
</evidence>
<dbReference type="GeneID" id="14923943"/>
<reference evidence="1 2" key="1">
    <citation type="journal article" date="2013" name="Genome Biol.">
        <title>Genome of Acanthamoeba castellanii highlights extensive lateral gene transfer and early evolution of tyrosine kinase signaling.</title>
        <authorList>
            <person name="Clarke M."/>
            <person name="Lohan A.J."/>
            <person name="Liu B."/>
            <person name="Lagkouvardos I."/>
            <person name="Roy S."/>
            <person name="Zafar N."/>
            <person name="Bertelli C."/>
            <person name="Schilde C."/>
            <person name="Kianianmomeni A."/>
            <person name="Burglin T.R."/>
            <person name="Frech C."/>
            <person name="Turcotte B."/>
            <person name="Kopec K.O."/>
            <person name="Synnott J.M."/>
            <person name="Choo C."/>
            <person name="Paponov I."/>
            <person name="Finkler A."/>
            <person name="Soon Heng Tan C."/>
            <person name="Hutchins A.P."/>
            <person name="Weinmeier T."/>
            <person name="Rattei T."/>
            <person name="Chu J.S."/>
            <person name="Gimenez G."/>
            <person name="Irimia M."/>
            <person name="Rigden D.J."/>
            <person name="Fitzpatrick D.A."/>
            <person name="Lorenzo-Morales J."/>
            <person name="Bateman A."/>
            <person name="Chiu C.H."/>
            <person name="Tang P."/>
            <person name="Hegemann P."/>
            <person name="Fromm H."/>
            <person name="Raoult D."/>
            <person name="Greub G."/>
            <person name="Miranda-Saavedra D."/>
            <person name="Chen N."/>
            <person name="Nash P."/>
            <person name="Ginger M.L."/>
            <person name="Horn M."/>
            <person name="Schaap P."/>
            <person name="Caler L."/>
            <person name="Loftus B."/>
        </authorList>
    </citation>
    <scope>NUCLEOTIDE SEQUENCE [LARGE SCALE GENOMIC DNA]</scope>
    <source>
        <strain evidence="1 2">Neff</strain>
    </source>
</reference>
<dbReference type="Gene3D" id="2.10.25.10">
    <property type="entry name" value="Laminin"/>
    <property type="match status" value="1"/>
</dbReference>
<dbReference type="GO" id="GO:0016301">
    <property type="term" value="F:kinase activity"/>
    <property type="evidence" value="ECO:0007669"/>
    <property type="project" value="UniProtKB-KW"/>
</dbReference>
<dbReference type="AlphaFoldDB" id="L8HET3"/>
<dbReference type="STRING" id="1257118.L8HET3"/>
<evidence type="ECO:0000313" key="1">
    <source>
        <dbReference type="EMBL" id="ELR22921.1"/>
    </source>
</evidence>
<dbReference type="EMBL" id="KB007868">
    <property type="protein sequence ID" value="ELR22921.1"/>
    <property type="molecule type" value="Genomic_DNA"/>
</dbReference>